<dbReference type="EMBL" id="SIPC01000001">
    <property type="protein sequence ID" value="TAX74149.1"/>
    <property type="molecule type" value="Genomic_DNA"/>
</dbReference>
<dbReference type="InterPro" id="IPR052909">
    <property type="entry name" value="Transposase_6_like"/>
</dbReference>
<proteinExistence type="predicted"/>
<accession>A0A4Q8Y420</accession>
<dbReference type="Proteomes" id="UP000293652">
    <property type="component" value="Unassembled WGS sequence"/>
</dbReference>
<dbReference type="AlphaFoldDB" id="A0A4Q8Y420"/>
<comment type="caution">
    <text evidence="3">The sequence shown here is derived from an EMBL/GenBank/DDBJ whole genome shotgun (WGS) entry which is preliminary data.</text>
</comment>
<sequence>MIYRVPCAARRPLVGVKRYELNEAQWSRIVPLLPDKSSQPGRTGVDNRTFVNGCLWILRSGAHWEDLPERYGKWKTIHRQFSRWCHAGVWEQVFDALIADRDNRYLTIDSAIMRAHQQAASGKEGPRIRRWGVPQVN</sequence>
<dbReference type="InterPro" id="IPR025161">
    <property type="entry name" value="IS402-like_dom"/>
</dbReference>
<dbReference type="PANTHER" id="PTHR46637">
    <property type="entry name" value="TIS1421-TRANSPOSASE PROTEIN A"/>
    <property type="match status" value="1"/>
</dbReference>
<feature type="domain" description="Insertion element IS402-like" evidence="2">
    <location>
        <begin position="21"/>
        <end position="94"/>
    </location>
</feature>
<name>A0A4Q8Y420_RHILE</name>
<evidence type="ECO:0000259" key="2">
    <source>
        <dbReference type="Pfam" id="PF13340"/>
    </source>
</evidence>
<feature type="region of interest" description="Disordered" evidence="1">
    <location>
        <begin position="118"/>
        <end position="137"/>
    </location>
</feature>
<organism evidence="3 4">
    <name type="scientific">Rhizobium leguminosarum</name>
    <dbReference type="NCBI Taxonomy" id="384"/>
    <lineage>
        <taxon>Bacteria</taxon>
        <taxon>Pseudomonadati</taxon>
        <taxon>Pseudomonadota</taxon>
        <taxon>Alphaproteobacteria</taxon>
        <taxon>Hyphomicrobiales</taxon>
        <taxon>Rhizobiaceae</taxon>
        <taxon>Rhizobium/Agrobacterium group</taxon>
        <taxon>Rhizobium</taxon>
    </lineage>
</organism>
<dbReference type="Pfam" id="PF13340">
    <property type="entry name" value="DUF4096"/>
    <property type="match status" value="1"/>
</dbReference>
<evidence type="ECO:0000313" key="3">
    <source>
        <dbReference type="EMBL" id="TAX74149.1"/>
    </source>
</evidence>
<dbReference type="NCBIfam" id="NF033580">
    <property type="entry name" value="transpos_IS5_3"/>
    <property type="match status" value="1"/>
</dbReference>
<gene>
    <name evidence="3" type="ORF">ELI03_21395</name>
</gene>
<dbReference type="PANTHER" id="PTHR46637:SF1">
    <property type="entry name" value="BLL5188 PROTEIN"/>
    <property type="match status" value="1"/>
</dbReference>
<protein>
    <submittedName>
        <fullName evidence="3">IS5 family transposase</fullName>
    </submittedName>
</protein>
<evidence type="ECO:0000313" key="4">
    <source>
        <dbReference type="Proteomes" id="UP000293652"/>
    </source>
</evidence>
<reference evidence="3 4" key="1">
    <citation type="submission" date="2019-02" db="EMBL/GenBank/DDBJ databases">
        <title>The genomic architecture of introgression among sibling species of bacteria.</title>
        <authorList>
            <person name="Cavassim M.I.A."/>
            <person name="Moeskjaer S."/>
            <person name="Moslemi C."/>
            <person name="Fields B."/>
            <person name="Bachmann A."/>
            <person name="Vilhjalmsson B."/>
            <person name="Schierup M.H."/>
            <person name="Young J.P.W."/>
            <person name="Andersen S.U."/>
        </authorList>
    </citation>
    <scope>NUCLEOTIDE SEQUENCE [LARGE SCALE GENOMIC DNA]</scope>
    <source>
        <strain evidence="3 4">SM145A</strain>
    </source>
</reference>
<evidence type="ECO:0000256" key="1">
    <source>
        <dbReference type="SAM" id="MobiDB-lite"/>
    </source>
</evidence>